<dbReference type="PANTHER" id="PTHR40064">
    <property type="entry name" value="MEMBRANE PROTEIN-RELATED"/>
    <property type="match status" value="1"/>
</dbReference>
<reference evidence="8 9" key="1">
    <citation type="submission" date="2018-06" db="EMBL/GenBank/DDBJ databases">
        <title>Genomic Encyclopedia of Type Strains, Phase IV (KMG-IV): sequencing the most valuable type-strain genomes for metagenomic binning, comparative biology and taxonomic classification.</title>
        <authorList>
            <person name="Goeker M."/>
        </authorList>
    </citation>
    <scope>NUCLEOTIDE SEQUENCE [LARGE SCALE GENOMIC DNA]</scope>
    <source>
        <strain evidence="8 9">DSM 15140</strain>
    </source>
</reference>
<dbReference type="RefSeq" id="WP_113866115.1">
    <property type="nucleotide sequence ID" value="NZ_BAABQN010000001.1"/>
</dbReference>
<protein>
    <submittedName>
        <fullName evidence="8">Uncharacterized membrane protein YgaE (UPF0421/DUF939 family)</fullName>
    </submittedName>
</protein>
<proteinExistence type="predicted"/>
<dbReference type="Proteomes" id="UP000252254">
    <property type="component" value="Unassembled WGS sequence"/>
</dbReference>
<feature type="domain" description="Putative aromatic acid exporter C-terminal" evidence="7">
    <location>
        <begin position="146"/>
        <end position="307"/>
    </location>
</feature>
<evidence type="ECO:0000313" key="8">
    <source>
        <dbReference type="EMBL" id="RBP01461.1"/>
    </source>
</evidence>
<evidence type="ECO:0000256" key="5">
    <source>
        <dbReference type="ARBA" id="ARBA00023136"/>
    </source>
</evidence>
<evidence type="ECO:0000256" key="2">
    <source>
        <dbReference type="ARBA" id="ARBA00022475"/>
    </source>
</evidence>
<dbReference type="InterPro" id="IPR038323">
    <property type="entry name" value="ArAE_1_C_sf"/>
</dbReference>
<keyword evidence="4 6" id="KW-1133">Transmembrane helix</keyword>
<dbReference type="InterPro" id="IPR021062">
    <property type="entry name" value="ArAE_1_C"/>
</dbReference>
<sequence>MKIGYRTLKTAIATPLAIWIAQVLELNNFVSAGIIAVLCIQTTRKRSFLTAWHRFGACMISIVYSFLIFELIGYHPIAIGILLLLFIPTTIKFNLAPGIVTSSVILLHLYSSGHITFSLVWNEFLLIIIGIGSALLLNLYMPSLDTKLFSLSKKVESNIIVILKKIALYLHKGEKTWTSKEILETEKLFRQADLFVARDSENHILREEHPYKLYFNVRKEQFSILKRMLPLINQINKFNHQADQIGSFFDQLAEAVPRDNTTEQLLAQIEEVKQRFEAEPLPDTKEEFEARASLFQLLHELETYLEIIESITTINEMHHS</sequence>
<feature type="transmembrane region" description="Helical" evidence="6">
    <location>
        <begin position="16"/>
        <end position="40"/>
    </location>
</feature>
<dbReference type="GO" id="GO:0005886">
    <property type="term" value="C:plasma membrane"/>
    <property type="evidence" value="ECO:0007669"/>
    <property type="project" value="UniProtKB-SubCell"/>
</dbReference>
<dbReference type="EMBL" id="QNRI01000001">
    <property type="protein sequence ID" value="RBP01461.1"/>
    <property type="molecule type" value="Genomic_DNA"/>
</dbReference>
<evidence type="ECO:0000256" key="1">
    <source>
        <dbReference type="ARBA" id="ARBA00004651"/>
    </source>
</evidence>
<dbReference type="Gene3D" id="1.20.120.940">
    <property type="entry name" value="Putative aromatic acid exporter, C-terminal domain"/>
    <property type="match status" value="1"/>
</dbReference>
<evidence type="ECO:0000259" key="7">
    <source>
        <dbReference type="Pfam" id="PF11728"/>
    </source>
</evidence>
<evidence type="ECO:0000256" key="4">
    <source>
        <dbReference type="ARBA" id="ARBA00022989"/>
    </source>
</evidence>
<dbReference type="InterPro" id="IPR052984">
    <property type="entry name" value="UPF0421"/>
</dbReference>
<comment type="subcellular location">
    <subcellularLocation>
        <location evidence="1">Cell membrane</location>
        <topology evidence="1">Multi-pass membrane protein</topology>
    </subcellularLocation>
</comment>
<evidence type="ECO:0000256" key="6">
    <source>
        <dbReference type="SAM" id="Phobius"/>
    </source>
</evidence>
<keyword evidence="3 6" id="KW-0812">Transmembrane</keyword>
<organism evidence="8 9">
    <name type="scientific">Paraliobacillus ryukyuensis</name>
    <dbReference type="NCBI Taxonomy" id="200904"/>
    <lineage>
        <taxon>Bacteria</taxon>
        <taxon>Bacillati</taxon>
        <taxon>Bacillota</taxon>
        <taxon>Bacilli</taxon>
        <taxon>Bacillales</taxon>
        <taxon>Bacillaceae</taxon>
        <taxon>Paraliobacillus</taxon>
    </lineage>
</organism>
<comment type="caution">
    <text evidence="8">The sequence shown here is derived from an EMBL/GenBank/DDBJ whole genome shotgun (WGS) entry which is preliminary data.</text>
</comment>
<feature type="transmembrane region" description="Helical" evidence="6">
    <location>
        <begin position="52"/>
        <end position="72"/>
    </location>
</feature>
<accession>A0A366EGA1</accession>
<feature type="transmembrane region" description="Helical" evidence="6">
    <location>
        <begin position="78"/>
        <end position="107"/>
    </location>
</feature>
<dbReference type="InterPro" id="IPR010343">
    <property type="entry name" value="ArAE_1"/>
</dbReference>
<evidence type="ECO:0000313" key="9">
    <source>
        <dbReference type="Proteomes" id="UP000252254"/>
    </source>
</evidence>
<dbReference type="OrthoDB" id="357521at2"/>
<dbReference type="Pfam" id="PF11728">
    <property type="entry name" value="ArAE_1_C"/>
    <property type="match status" value="1"/>
</dbReference>
<keyword evidence="5 6" id="KW-0472">Membrane</keyword>
<keyword evidence="9" id="KW-1185">Reference proteome</keyword>
<dbReference type="AlphaFoldDB" id="A0A366EGA1"/>
<dbReference type="PANTHER" id="PTHR40064:SF1">
    <property type="entry name" value="MEMBRANE PROTEIN"/>
    <property type="match status" value="1"/>
</dbReference>
<feature type="transmembrane region" description="Helical" evidence="6">
    <location>
        <begin position="119"/>
        <end position="141"/>
    </location>
</feature>
<evidence type="ECO:0000256" key="3">
    <source>
        <dbReference type="ARBA" id="ARBA00022692"/>
    </source>
</evidence>
<gene>
    <name evidence="8" type="ORF">DES48_101198</name>
</gene>
<dbReference type="STRING" id="200904.GCA_900168775_02579"/>
<name>A0A366EGA1_9BACI</name>
<dbReference type="Pfam" id="PF06081">
    <property type="entry name" value="ArAE_1"/>
    <property type="match status" value="1"/>
</dbReference>
<keyword evidence="2" id="KW-1003">Cell membrane</keyword>